<proteinExistence type="predicted"/>
<reference evidence="2 3" key="1">
    <citation type="journal article" date="2018" name="Sci. Rep.">
        <title>Comparative genomics provides insights into the lifestyle and reveals functional heterogeneity of dark septate endophytic fungi.</title>
        <authorList>
            <person name="Knapp D.G."/>
            <person name="Nemeth J.B."/>
            <person name="Barry K."/>
            <person name="Hainaut M."/>
            <person name="Henrissat B."/>
            <person name="Johnson J."/>
            <person name="Kuo A."/>
            <person name="Lim J.H.P."/>
            <person name="Lipzen A."/>
            <person name="Nolan M."/>
            <person name="Ohm R.A."/>
            <person name="Tamas L."/>
            <person name="Grigoriev I.V."/>
            <person name="Spatafora J.W."/>
            <person name="Nagy L.G."/>
            <person name="Kovacs G.M."/>
        </authorList>
    </citation>
    <scope>NUCLEOTIDE SEQUENCE [LARGE SCALE GENOMIC DNA]</scope>
    <source>
        <strain evidence="2 3">DSE2036</strain>
    </source>
</reference>
<protein>
    <recommendedName>
        <fullName evidence="1">T6SS Phospholipase effector Tle1-like catalytic domain-containing protein</fullName>
    </recommendedName>
</protein>
<name>A0A2V1D3Z7_9PLEO</name>
<dbReference type="STRING" id="97972.A0A2V1D3Z7"/>
<sequence>MTNVAKLARCVDRMGRDDLKLPTISDSRRDSESSPEDETDHVVKLKGRYGVVRQLVYYSSGVGAQSSLSIDSQFAGLTGKGVTANILNAYCFICNNFNFASTLDEIVLVGFSRGAFTVRCLANFISKVGLLRRQGLPFLRPLFRLWKRGETTKLNQMADVLTSLHLEGVKIEILAEWDTVSAMGLPLGFWKRELSSVQDDLNKVLEAVKNAFLAFALDEKRPRFKPMLWMNAPKAGTIVKQCAFIGCHSDIGGGEPRCWALYSVTSMDDI</sequence>
<dbReference type="Proteomes" id="UP000244855">
    <property type="component" value="Unassembled WGS sequence"/>
</dbReference>
<dbReference type="EMBL" id="KZ805652">
    <property type="protein sequence ID" value="PVH92738.1"/>
    <property type="molecule type" value="Genomic_DNA"/>
</dbReference>
<evidence type="ECO:0000313" key="2">
    <source>
        <dbReference type="EMBL" id="PVH92738.1"/>
    </source>
</evidence>
<dbReference type="AlphaFoldDB" id="A0A2V1D3Z7"/>
<evidence type="ECO:0000259" key="1">
    <source>
        <dbReference type="Pfam" id="PF09994"/>
    </source>
</evidence>
<keyword evidence="3" id="KW-1185">Reference proteome</keyword>
<evidence type="ECO:0000313" key="3">
    <source>
        <dbReference type="Proteomes" id="UP000244855"/>
    </source>
</evidence>
<dbReference type="Pfam" id="PF09994">
    <property type="entry name" value="T6SS_Tle1-like_cat"/>
    <property type="match status" value="1"/>
</dbReference>
<dbReference type="PANTHER" id="PTHR33840">
    <property type="match status" value="1"/>
</dbReference>
<gene>
    <name evidence="2" type="ORF">DM02DRAFT_266774</name>
</gene>
<accession>A0A2V1D3Z7</accession>
<organism evidence="2 3">
    <name type="scientific">Periconia macrospinosa</name>
    <dbReference type="NCBI Taxonomy" id="97972"/>
    <lineage>
        <taxon>Eukaryota</taxon>
        <taxon>Fungi</taxon>
        <taxon>Dikarya</taxon>
        <taxon>Ascomycota</taxon>
        <taxon>Pezizomycotina</taxon>
        <taxon>Dothideomycetes</taxon>
        <taxon>Pleosporomycetidae</taxon>
        <taxon>Pleosporales</taxon>
        <taxon>Massarineae</taxon>
        <taxon>Periconiaceae</taxon>
        <taxon>Periconia</taxon>
    </lineage>
</organism>
<dbReference type="PANTHER" id="PTHR33840:SF1">
    <property type="entry name" value="TLE1 PHOSPHOLIPASE DOMAIN-CONTAINING PROTEIN"/>
    <property type="match status" value="1"/>
</dbReference>
<dbReference type="InterPro" id="IPR018712">
    <property type="entry name" value="Tle1-like_cat"/>
</dbReference>
<dbReference type="OrthoDB" id="3162439at2759"/>
<feature type="domain" description="T6SS Phospholipase effector Tle1-like catalytic" evidence="1">
    <location>
        <begin position="2"/>
        <end position="256"/>
    </location>
</feature>